<protein>
    <submittedName>
        <fullName evidence="7">Kinesin light chain 2-like isoform X1</fullName>
    </submittedName>
</protein>
<accession>A0A2Y9R288</accession>
<dbReference type="Proteomes" id="UP000248480">
    <property type="component" value="Unplaced"/>
</dbReference>
<gene>
    <name evidence="7" type="primary">LOC111818998</name>
</gene>
<comment type="subcellular location">
    <subcellularLocation>
        <location evidence="1">Cytoplasm</location>
    </subcellularLocation>
</comment>
<dbReference type="KEGG" id="tmu:111818998"/>
<dbReference type="GO" id="GO:0005871">
    <property type="term" value="C:kinesin complex"/>
    <property type="evidence" value="ECO:0007669"/>
    <property type="project" value="InterPro"/>
</dbReference>
<dbReference type="GO" id="GO:0007018">
    <property type="term" value="P:microtubule-based movement"/>
    <property type="evidence" value="ECO:0007669"/>
    <property type="project" value="TreeGrafter"/>
</dbReference>
<feature type="region of interest" description="Disordered" evidence="5">
    <location>
        <begin position="85"/>
        <end position="110"/>
    </location>
</feature>
<proteinExistence type="predicted"/>
<feature type="compositionally biased region" description="Basic and acidic residues" evidence="5">
    <location>
        <begin position="27"/>
        <end position="37"/>
    </location>
</feature>
<reference evidence="7" key="1">
    <citation type="submission" date="2025-08" db="UniProtKB">
        <authorList>
            <consortium name="RefSeq"/>
        </authorList>
    </citation>
    <scope>IDENTIFICATION</scope>
</reference>
<feature type="region of interest" description="Disordered" evidence="5">
    <location>
        <begin position="1"/>
        <end position="72"/>
    </location>
</feature>
<keyword evidence="2" id="KW-0963">Cytoplasm</keyword>
<evidence type="ECO:0000256" key="4">
    <source>
        <dbReference type="ARBA" id="ARBA00022803"/>
    </source>
</evidence>
<evidence type="ECO:0000313" key="7">
    <source>
        <dbReference type="RefSeq" id="XP_023587591.1"/>
    </source>
</evidence>
<keyword evidence="6" id="KW-1185">Reference proteome</keyword>
<dbReference type="PANTHER" id="PTHR45783">
    <property type="entry name" value="KINESIN LIGHT CHAIN"/>
    <property type="match status" value="1"/>
</dbReference>
<dbReference type="InParanoid" id="A0A2Y9R288"/>
<dbReference type="PANTHER" id="PTHR45783:SF7">
    <property type="entry name" value="KINESIN LIGHT CHAIN 1"/>
    <property type="match status" value="1"/>
</dbReference>
<evidence type="ECO:0000313" key="6">
    <source>
        <dbReference type="Proteomes" id="UP000248480"/>
    </source>
</evidence>
<evidence type="ECO:0000256" key="2">
    <source>
        <dbReference type="ARBA" id="ARBA00022490"/>
    </source>
</evidence>
<dbReference type="GO" id="GO:0005737">
    <property type="term" value="C:cytoplasm"/>
    <property type="evidence" value="ECO:0007669"/>
    <property type="project" value="UniProtKB-SubCell"/>
</dbReference>
<dbReference type="AlphaFoldDB" id="A0A2Y9R288"/>
<dbReference type="GO" id="GO:0019894">
    <property type="term" value="F:kinesin binding"/>
    <property type="evidence" value="ECO:0007669"/>
    <property type="project" value="TreeGrafter"/>
</dbReference>
<dbReference type="InterPro" id="IPR002151">
    <property type="entry name" value="Kinesin_light"/>
</dbReference>
<organism evidence="6 7">
    <name type="scientific">Trichechus manatus latirostris</name>
    <name type="common">Florida manatee</name>
    <dbReference type="NCBI Taxonomy" id="127582"/>
    <lineage>
        <taxon>Eukaryota</taxon>
        <taxon>Metazoa</taxon>
        <taxon>Chordata</taxon>
        <taxon>Craniata</taxon>
        <taxon>Vertebrata</taxon>
        <taxon>Euteleostomi</taxon>
        <taxon>Mammalia</taxon>
        <taxon>Eutheria</taxon>
        <taxon>Afrotheria</taxon>
        <taxon>Sirenia</taxon>
        <taxon>Trichechidae</taxon>
        <taxon>Trichechus</taxon>
    </lineage>
</organism>
<dbReference type="RefSeq" id="XP_023587591.1">
    <property type="nucleotide sequence ID" value="XM_023731823.1"/>
</dbReference>
<keyword evidence="3" id="KW-0677">Repeat</keyword>
<evidence type="ECO:0000256" key="1">
    <source>
        <dbReference type="ARBA" id="ARBA00004496"/>
    </source>
</evidence>
<sequence>MGRCHPPQGLDTAHKQRVAEVLNDPESSEKRRSRESLSTDVVKYESGPDGGEEVSMSVEWNGDGTGSLKRSGSFSKLRASIRRSSEKLVRKLKGGSSRESEPKNPGLKRASSLNVLNVGKAAGDRFQVRARPVLVAFSGSWGPLSSQQSISDGRQIAIIMPF</sequence>
<evidence type="ECO:0000256" key="3">
    <source>
        <dbReference type="ARBA" id="ARBA00022737"/>
    </source>
</evidence>
<keyword evidence="4" id="KW-0802">TPR repeat</keyword>
<evidence type="ECO:0000256" key="5">
    <source>
        <dbReference type="SAM" id="MobiDB-lite"/>
    </source>
</evidence>
<dbReference type="GeneID" id="111818998"/>
<name>A0A2Y9R288_TRIMA</name>
<dbReference type="STRING" id="127582.A0A2Y9R288"/>